<dbReference type="Proteomes" id="UP000319801">
    <property type="component" value="Unassembled WGS sequence"/>
</dbReference>
<protein>
    <submittedName>
        <fullName evidence="1">Uncharacterized protein</fullName>
    </submittedName>
</protein>
<name>A0A556TJD5_BAGYA</name>
<keyword evidence="2" id="KW-1185">Reference proteome</keyword>
<evidence type="ECO:0000313" key="2">
    <source>
        <dbReference type="Proteomes" id="UP000319801"/>
    </source>
</evidence>
<reference evidence="1 2" key="1">
    <citation type="journal article" date="2019" name="Genome Biol. Evol.">
        <title>Whole-Genome Sequencing of the Giant Devil Catfish, Bagarius yarrelli.</title>
        <authorList>
            <person name="Jiang W."/>
            <person name="Lv Y."/>
            <person name="Cheng L."/>
            <person name="Yang K."/>
            <person name="Chao B."/>
            <person name="Wang X."/>
            <person name="Li Y."/>
            <person name="Pan X."/>
            <person name="You X."/>
            <person name="Zhang Y."/>
            <person name="Yang J."/>
            <person name="Li J."/>
            <person name="Zhang X."/>
            <person name="Liu S."/>
            <person name="Sun C."/>
            <person name="Yang J."/>
            <person name="Shi Q."/>
        </authorList>
    </citation>
    <scope>NUCLEOTIDE SEQUENCE [LARGE SCALE GENOMIC DNA]</scope>
    <source>
        <strain evidence="1">JWS20170419001</strain>
        <tissue evidence="1">Muscle</tissue>
    </source>
</reference>
<dbReference type="EMBL" id="VCAZ01000002">
    <property type="protein sequence ID" value="TSK14852.1"/>
    <property type="molecule type" value="Genomic_DNA"/>
</dbReference>
<gene>
    <name evidence="1" type="ORF">Baya_0835</name>
</gene>
<accession>A0A556TJD5</accession>
<sequence>MAKDFYTCKPCLKPKGKMAAKLSGFERMGLMLHPKASYHNIISTDLLLSNRTLPAHISVNPFLEIKDKVVAKGGVAGTFSIVDVFITPRSQTQSCRISALSLACVPCSFPESVLASLSQPSSSTLHSLPSDCTSAHFAVIISQGAVPHGWASADEGDVEHHDSLAIARTGN</sequence>
<organism evidence="1 2">
    <name type="scientific">Bagarius yarrelli</name>
    <name type="common">Goonch</name>
    <name type="synonym">Bagrus yarrelli</name>
    <dbReference type="NCBI Taxonomy" id="175774"/>
    <lineage>
        <taxon>Eukaryota</taxon>
        <taxon>Metazoa</taxon>
        <taxon>Chordata</taxon>
        <taxon>Craniata</taxon>
        <taxon>Vertebrata</taxon>
        <taxon>Euteleostomi</taxon>
        <taxon>Actinopterygii</taxon>
        <taxon>Neopterygii</taxon>
        <taxon>Teleostei</taxon>
        <taxon>Ostariophysi</taxon>
        <taxon>Siluriformes</taxon>
        <taxon>Sisoridae</taxon>
        <taxon>Sisorinae</taxon>
        <taxon>Bagarius</taxon>
    </lineage>
</organism>
<proteinExistence type="predicted"/>
<evidence type="ECO:0000313" key="1">
    <source>
        <dbReference type="EMBL" id="TSK14852.1"/>
    </source>
</evidence>
<comment type="caution">
    <text evidence="1">The sequence shown here is derived from an EMBL/GenBank/DDBJ whole genome shotgun (WGS) entry which is preliminary data.</text>
</comment>
<dbReference type="AlphaFoldDB" id="A0A556TJD5"/>